<evidence type="ECO:0000313" key="2">
    <source>
        <dbReference type="Proteomes" id="UP000249890"/>
    </source>
</evidence>
<keyword evidence="2" id="KW-1185">Reference proteome</keyword>
<reference evidence="1 2" key="1">
    <citation type="submission" date="2017-06" db="EMBL/GenBank/DDBJ databases">
        <title>Complete genome sequence of Paenibacillus donghaensis KCTC 13049T isolated from East Sea sediment, South Korea.</title>
        <authorList>
            <person name="Jung B.K."/>
            <person name="Hong S.-J."/>
            <person name="Shin J.-H."/>
        </authorList>
    </citation>
    <scope>NUCLEOTIDE SEQUENCE [LARGE SCALE GENOMIC DNA]</scope>
    <source>
        <strain evidence="1 2">KCTC 13049</strain>
    </source>
</reference>
<gene>
    <name evidence="1" type="ORF">B9T62_28660</name>
</gene>
<accession>A0A2Z2KE92</accession>
<dbReference type="KEGG" id="pdh:B9T62_28660"/>
<name>A0A2Z2KE92_9BACL</name>
<evidence type="ECO:0000313" key="1">
    <source>
        <dbReference type="EMBL" id="ASA24374.1"/>
    </source>
</evidence>
<dbReference type="AlphaFoldDB" id="A0A2Z2KE92"/>
<dbReference type="RefSeq" id="WP_087918348.1">
    <property type="nucleotide sequence ID" value="NZ_CP021780.1"/>
</dbReference>
<proteinExistence type="predicted"/>
<sequence length="79" mass="8621">MAKFSGELIDLSMDTNATVEQRVVSSNEANRLSNGLLIRVLIRTIEEIGSTTAQTAVSAEFFSSATVNLLPYIEEDNNL</sequence>
<organism evidence="1 2">
    <name type="scientific">Paenibacillus donghaensis</name>
    <dbReference type="NCBI Taxonomy" id="414771"/>
    <lineage>
        <taxon>Bacteria</taxon>
        <taxon>Bacillati</taxon>
        <taxon>Bacillota</taxon>
        <taxon>Bacilli</taxon>
        <taxon>Bacillales</taxon>
        <taxon>Paenibacillaceae</taxon>
        <taxon>Paenibacillus</taxon>
    </lineage>
</organism>
<protein>
    <submittedName>
        <fullName evidence="1">Uncharacterized protein</fullName>
    </submittedName>
</protein>
<dbReference type="Proteomes" id="UP000249890">
    <property type="component" value="Chromosome"/>
</dbReference>
<dbReference type="EMBL" id="CP021780">
    <property type="protein sequence ID" value="ASA24374.1"/>
    <property type="molecule type" value="Genomic_DNA"/>
</dbReference>